<evidence type="ECO:0000313" key="3">
    <source>
        <dbReference type="Proteomes" id="UP001215151"/>
    </source>
</evidence>
<feature type="region of interest" description="Disordered" evidence="1">
    <location>
        <begin position="115"/>
        <end position="150"/>
    </location>
</feature>
<dbReference type="AlphaFoldDB" id="A0AAD7X996"/>
<comment type="caution">
    <text evidence="2">The sequence shown here is derived from an EMBL/GenBank/DDBJ whole genome shotgun (WGS) entry which is preliminary data.</text>
</comment>
<proteinExistence type="predicted"/>
<organism evidence="2 3">
    <name type="scientific">Trametes cubensis</name>
    <dbReference type="NCBI Taxonomy" id="1111947"/>
    <lineage>
        <taxon>Eukaryota</taxon>
        <taxon>Fungi</taxon>
        <taxon>Dikarya</taxon>
        <taxon>Basidiomycota</taxon>
        <taxon>Agaricomycotina</taxon>
        <taxon>Agaricomycetes</taxon>
        <taxon>Polyporales</taxon>
        <taxon>Polyporaceae</taxon>
        <taxon>Trametes</taxon>
    </lineage>
</organism>
<reference evidence="2" key="1">
    <citation type="submission" date="2022-11" db="EMBL/GenBank/DDBJ databases">
        <title>Genome Sequence of Cubamyces cubensis.</title>
        <authorList>
            <person name="Buettner E."/>
        </authorList>
    </citation>
    <scope>NUCLEOTIDE SEQUENCE</scope>
    <source>
        <strain evidence="2">MPL-01</strain>
    </source>
</reference>
<evidence type="ECO:0000256" key="1">
    <source>
        <dbReference type="SAM" id="MobiDB-lite"/>
    </source>
</evidence>
<name>A0AAD7X996_9APHY</name>
<sequence>MEAVDSLHPADLHMTWLPILYVHYPSLWTLQHHAKMEDLTDVIENVVPERQRVESGAALSAVPPSLVRTVNFEPEYNYRGQPAQLRFQQSYGSGGGTQQAGCCTKCCGKSFDEDDFATARNGADGNTQNGDAVASQPPPQKPMAEKPADS</sequence>
<dbReference type="EMBL" id="JAPEVG010000122">
    <property type="protein sequence ID" value="KAJ8482086.1"/>
    <property type="molecule type" value="Genomic_DNA"/>
</dbReference>
<dbReference type="Proteomes" id="UP001215151">
    <property type="component" value="Unassembled WGS sequence"/>
</dbReference>
<keyword evidence="3" id="KW-1185">Reference proteome</keyword>
<accession>A0AAD7X996</accession>
<protein>
    <submittedName>
        <fullName evidence="2">Uncharacterized protein</fullName>
    </submittedName>
</protein>
<gene>
    <name evidence="2" type="ORF">ONZ51_g5575</name>
</gene>
<evidence type="ECO:0000313" key="2">
    <source>
        <dbReference type="EMBL" id="KAJ8482086.1"/>
    </source>
</evidence>